<dbReference type="CDD" id="cd05468">
    <property type="entry name" value="pVHL"/>
    <property type="match status" value="1"/>
</dbReference>
<dbReference type="InterPro" id="IPR036208">
    <property type="entry name" value="VHL_sf"/>
</dbReference>
<organism evidence="4 5">
    <name type="scientific">Aquarana catesbeiana</name>
    <name type="common">American bullfrog</name>
    <name type="synonym">Rana catesbeiana</name>
    <dbReference type="NCBI Taxonomy" id="8400"/>
    <lineage>
        <taxon>Eukaryota</taxon>
        <taxon>Metazoa</taxon>
        <taxon>Chordata</taxon>
        <taxon>Craniata</taxon>
        <taxon>Vertebrata</taxon>
        <taxon>Euteleostomi</taxon>
        <taxon>Amphibia</taxon>
        <taxon>Batrachia</taxon>
        <taxon>Anura</taxon>
        <taxon>Neobatrachia</taxon>
        <taxon>Ranoidea</taxon>
        <taxon>Ranidae</taxon>
        <taxon>Aquarana</taxon>
    </lineage>
</organism>
<feature type="domain" description="von Hippel-Lindau disease tumour suppressor beta" evidence="2">
    <location>
        <begin position="10"/>
        <end position="41"/>
    </location>
</feature>
<dbReference type="InterPro" id="IPR024053">
    <property type="entry name" value="VHL_beta_dom"/>
</dbReference>
<accession>A0A2G9S5C7</accession>
<dbReference type="Pfam" id="PF01847">
    <property type="entry name" value="VHL"/>
    <property type="match status" value="1"/>
</dbReference>
<reference evidence="5" key="1">
    <citation type="journal article" date="2017" name="Nat. Commun.">
        <title>The North American bullfrog draft genome provides insight into hormonal regulation of long noncoding RNA.</title>
        <authorList>
            <person name="Hammond S.A."/>
            <person name="Warren R.L."/>
            <person name="Vandervalk B.P."/>
            <person name="Kucuk E."/>
            <person name="Khan H."/>
            <person name="Gibb E.A."/>
            <person name="Pandoh P."/>
            <person name="Kirk H."/>
            <person name="Zhao Y."/>
            <person name="Jones M."/>
            <person name="Mungall A.J."/>
            <person name="Coope R."/>
            <person name="Pleasance S."/>
            <person name="Moore R.A."/>
            <person name="Holt R.A."/>
            <person name="Round J.M."/>
            <person name="Ohora S."/>
            <person name="Walle B.V."/>
            <person name="Veldhoen N."/>
            <person name="Helbing C.C."/>
            <person name="Birol I."/>
        </authorList>
    </citation>
    <scope>NUCLEOTIDE SEQUENCE [LARGE SCALE GENOMIC DNA]</scope>
</reference>
<protein>
    <submittedName>
        <fullName evidence="4">Uncharacterized protein</fullName>
    </submittedName>
</protein>
<evidence type="ECO:0000313" key="5">
    <source>
        <dbReference type="Proteomes" id="UP000228934"/>
    </source>
</evidence>
<feature type="domain" description="von Hippel-Lindau disease tumour suppressor alpha" evidence="3">
    <location>
        <begin position="53"/>
        <end position="99"/>
    </location>
</feature>
<dbReference type="InterPro" id="IPR037139">
    <property type="entry name" value="VHL_alpha_dom_sf"/>
</dbReference>
<name>A0A2G9S5C7_AQUCT</name>
<sequence length="111" mass="13080">MGVFFSLCLADHIWLFREAETDVAMLVNEQEIYIPTPYENGPPPAVNIYLPVFTLKELCLQMVRRLVKPQDYRKLEIVTSLYDDLENPPSLGRDLRRLTYTFWEQNDIENV</sequence>
<dbReference type="Pfam" id="PF17211">
    <property type="entry name" value="VHL_C"/>
    <property type="match status" value="1"/>
</dbReference>
<dbReference type="Proteomes" id="UP000228934">
    <property type="component" value="Unassembled WGS sequence"/>
</dbReference>
<evidence type="ECO:0000259" key="3">
    <source>
        <dbReference type="Pfam" id="PF17211"/>
    </source>
</evidence>
<dbReference type="Gene3D" id="1.10.750.10">
    <property type="entry name" value="von Hippel-Lindau disease tumour suppressor, alpha domain"/>
    <property type="match status" value="1"/>
</dbReference>
<proteinExistence type="inferred from homology"/>
<dbReference type="InterPro" id="IPR024048">
    <property type="entry name" value="VHL_alpha_dom"/>
</dbReference>
<dbReference type="SUPFAM" id="SSF49468">
    <property type="entry name" value="VHL"/>
    <property type="match status" value="1"/>
</dbReference>
<gene>
    <name evidence="4" type="ORF">AB205_0100400</name>
</gene>
<dbReference type="EMBL" id="KV929726">
    <property type="protein sequence ID" value="PIO34653.1"/>
    <property type="molecule type" value="Genomic_DNA"/>
</dbReference>
<dbReference type="FunFam" id="1.10.750.10:FF:000001">
    <property type="entry name" value="von Hippel-Lindau disease tumor suppressor"/>
    <property type="match status" value="1"/>
</dbReference>
<dbReference type="OrthoDB" id="413400at2759"/>
<dbReference type="InterPro" id="IPR022772">
    <property type="entry name" value="VHL_tumour_suppress_b/a_dom"/>
</dbReference>
<evidence type="ECO:0000313" key="4">
    <source>
        <dbReference type="EMBL" id="PIO34653.1"/>
    </source>
</evidence>
<evidence type="ECO:0000256" key="1">
    <source>
        <dbReference type="ARBA" id="ARBA00010057"/>
    </source>
</evidence>
<evidence type="ECO:0000259" key="2">
    <source>
        <dbReference type="Pfam" id="PF01847"/>
    </source>
</evidence>
<dbReference type="AlphaFoldDB" id="A0A2G9S5C7"/>
<comment type="similarity">
    <text evidence="1">Belongs to the VHL family.</text>
</comment>
<keyword evidence="5" id="KW-1185">Reference proteome</keyword>